<reference evidence="2" key="2">
    <citation type="journal article" date="2021" name="PeerJ">
        <title>Extensive microbial diversity within the chicken gut microbiome revealed by metagenomics and culture.</title>
        <authorList>
            <person name="Gilroy R."/>
            <person name="Ravi A."/>
            <person name="Getino M."/>
            <person name="Pursley I."/>
            <person name="Horton D.L."/>
            <person name="Alikhan N.F."/>
            <person name="Baker D."/>
            <person name="Gharbi K."/>
            <person name="Hall N."/>
            <person name="Watson M."/>
            <person name="Adriaenssens E.M."/>
            <person name="Foster-Nyarko E."/>
            <person name="Jarju S."/>
            <person name="Secka A."/>
            <person name="Antonio M."/>
            <person name="Oren A."/>
            <person name="Chaudhuri R.R."/>
            <person name="La Ragione R."/>
            <person name="Hildebrand F."/>
            <person name="Pallen M.J."/>
        </authorList>
    </citation>
    <scope>NUCLEOTIDE SEQUENCE</scope>
    <source>
        <strain evidence="2">F1-3629</strain>
    </source>
</reference>
<evidence type="ECO:0000259" key="1">
    <source>
        <dbReference type="PROSITE" id="PS50943"/>
    </source>
</evidence>
<reference evidence="2" key="1">
    <citation type="submission" date="2020-10" db="EMBL/GenBank/DDBJ databases">
        <authorList>
            <person name="Gilroy R."/>
        </authorList>
    </citation>
    <scope>NUCLEOTIDE SEQUENCE</scope>
    <source>
        <strain evidence="2">F1-3629</strain>
    </source>
</reference>
<proteinExistence type="predicted"/>
<dbReference type="CDD" id="cd00093">
    <property type="entry name" value="HTH_XRE"/>
    <property type="match status" value="1"/>
</dbReference>
<dbReference type="PROSITE" id="PS50943">
    <property type="entry name" value="HTH_CROC1"/>
    <property type="match status" value="1"/>
</dbReference>
<dbReference type="EMBL" id="JADIMJ010000016">
    <property type="protein sequence ID" value="MBO8453245.1"/>
    <property type="molecule type" value="Genomic_DNA"/>
</dbReference>
<dbReference type="Gene3D" id="1.10.260.40">
    <property type="entry name" value="lambda repressor-like DNA-binding domains"/>
    <property type="match status" value="1"/>
</dbReference>
<dbReference type="AlphaFoldDB" id="A0A940DNF3"/>
<dbReference type="SUPFAM" id="SSF47413">
    <property type="entry name" value="lambda repressor-like DNA-binding domains"/>
    <property type="match status" value="1"/>
</dbReference>
<dbReference type="Pfam" id="PF01381">
    <property type="entry name" value="HTH_3"/>
    <property type="match status" value="1"/>
</dbReference>
<gene>
    <name evidence="2" type="ORF">IAC07_00800</name>
</gene>
<protein>
    <submittedName>
        <fullName evidence="2">Helix-turn-helix transcriptional regulator</fullName>
    </submittedName>
</protein>
<dbReference type="Proteomes" id="UP000771749">
    <property type="component" value="Unassembled WGS sequence"/>
</dbReference>
<sequence>MTTRRKPSASLTRIMKSIDEDELRRARDRMLVASKIADTLKARNITQKKFAEMMCKSESEISEWLSGNRNFTIDTLSDIRKCLGVDILNISDIHTARVPKDAARIKIAKARTPVIYDMRDIRISSYFDGWQTGPLQGLSLA</sequence>
<comment type="caution">
    <text evidence="2">The sequence shown here is derived from an EMBL/GenBank/DDBJ whole genome shotgun (WGS) entry which is preliminary data.</text>
</comment>
<dbReference type="InterPro" id="IPR010982">
    <property type="entry name" value="Lambda_DNA-bd_dom_sf"/>
</dbReference>
<dbReference type="InterPro" id="IPR001387">
    <property type="entry name" value="Cro/C1-type_HTH"/>
</dbReference>
<evidence type="ECO:0000313" key="3">
    <source>
        <dbReference type="Proteomes" id="UP000771749"/>
    </source>
</evidence>
<evidence type="ECO:0000313" key="2">
    <source>
        <dbReference type="EMBL" id="MBO8453245.1"/>
    </source>
</evidence>
<name>A0A940DNF3_9BACT</name>
<feature type="domain" description="HTH cro/C1-type" evidence="1">
    <location>
        <begin position="36"/>
        <end position="90"/>
    </location>
</feature>
<organism evidence="2 3">
    <name type="scientific">Candidatus Cryptobacteroides gallistercoris</name>
    <dbReference type="NCBI Taxonomy" id="2840765"/>
    <lineage>
        <taxon>Bacteria</taxon>
        <taxon>Pseudomonadati</taxon>
        <taxon>Bacteroidota</taxon>
        <taxon>Bacteroidia</taxon>
        <taxon>Bacteroidales</taxon>
        <taxon>Candidatus Cryptobacteroides</taxon>
    </lineage>
</organism>
<dbReference type="SMART" id="SM00530">
    <property type="entry name" value="HTH_XRE"/>
    <property type="match status" value="1"/>
</dbReference>
<dbReference type="GO" id="GO:0003677">
    <property type="term" value="F:DNA binding"/>
    <property type="evidence" value="ECO:0007669"/>
    <property type="project" value="InterPro"/>
</dbReference>
<accession>A0A940DNF3</accession>